<sequence>MNDLLESYDQKSQVDVAILDFSKAFDTVPHDKLLQKLENYGVRGNILNWLTSFLKDRHMNVAIEGEHSDSVKVESGVPQGTVLGPLMFLCHINDLPDAVKSTVRLFADDCLLYKTIRSRDDHLVLQRDLQELEKWADLWGMKFNAKKCYILSVQQKSSFFYELDNTILQQVNANPYLGLNISENLTWETHISNICKKANSTLGFLKRNLKHCPQDCRKLAYISLVRSTLEYGAVIWDPYLVKDINSLEKIQRHAARFIMKDYRSGNDGCVQEMLQKLNLDTLQDRRRQSRLVFLYKIIRGMVPAINNSTYLTPIKNKRRIKPKKSTDNQTTNIVEKFSVNHSNCFKVKDSNTKQFKNSFFIRAVQDWNSLEESVACAQSVESFKAALQGRN</sequence>
<gene>
    <name evidence="2" type="ORF">SNE40_004681</name>
</gene>
<dbReference type="PROSITE" id="PS50878">
    <property type="entry name" value="RT_POL"/>
    <property type="match status" value="1"/>
</dbReference>
<dbReference type="AlphaFoldDB" id="A0AAN8KCF9"/>
<feature type="domain" description="Reverse transcriptase" evidence="1">
    <location>
        <begin position="1"/>
        <end position="181"/>
    </location>
</feature>
<name>A0AAN8KCF9_PATCE</name>
<dbReference type="EMBL" id="JAZGQO010000003">
    <property type="protein sequence ID" value="KAK6188521.1"/>
    <property type="molecule type" value="Genomic_DNA"/>
</dbReference>
<dbReference type="Pfam" id="PF00078">
    <property type="entry name" value="RVT_1"/>
    <property type="match status" value="1"/>
</dbReference>
<dbReference type="SUPFAM" id="SSF56672">
    <property type="entry name" value="DNA/RNA polymerases"/>
    <property type="match status" value="1"/>
</dbReference>
<dbReference type="CDD" id="cd01650">
    <property type="entry name" value="RT_nLTR_like"/>
    <property type="match status" value="1"/>
</dbReference>
<reference evidence="2 3" key="1">
    <citation type="submission" date="2024-01" db="EMBL/GenBank/DDBJ databases">
        <title>The genome of the rayed Mediterranean limpet Patella caerulea (Linnaeus, 1758).</title>
        <authorList>
            <person name="Anh-Thu Weber A."/>
            <person name="Halstead-Nussloch G."/>
        </authorList>
    </citation>
    <scope>NUCLEOTIDE SEQUENCE [LARGE SCALE GENOMIC DNA]</scope>
    <source>
        <strain evidence="2">AATW-2023a</strain>
        <tissue evidence="2">Whole specimen</tissue>
    </source>
</reference>
<dbReference type="PANTHER" id="PTHR33332">
    <property type="entry name" value="REVERSE TRANSCRIPTASE DOMAIN-CONTAINING PROTEIN"/>
    <property type="match status" value="1"/>
</dbReference>
<dbReference type="InterPro" id="IPR043502">
    <property type="entry name" value="DNA/RNA_pol_sf"/>
</dbReference>
<evidence type="ECO:0000313" key="3">
    <source>
        <dbReference type="Proteomes" id="UP001347796"/>
    </source>
</evidence>
<comment type="caution">
    <text evidence="2">The sequence shown here is derived from an EMBL/GenBank/DDBJ whole genome shotgun (WGS) entry which is preliminary data.</text>
</comment>
<dbReference type="Proteomes" id="UP001347796">
    <property type="component" value="Unassembled WGS sequence"/>
</dbReference>
<organism evidence="2 3">
    <name type="scientific">Patella caerulea</name>
    <name type="common">Rayed Mediterranean limpet</name>
    <dbReference type="NCBI Taxonomy" id="87958"/>
    <lineage>
        <taxon>Eukaryota</taxon>
        <taxon>Metazoa</taxon>
        <taxon>Spiralia</taxon>
        <taxon>Lophotrochozoa</taxon>
        <taxon>Mollusca</taxon>
        <taxon>Gastropoda</taxon>
        <taxon>Patellogastropoda</taxon>
        <taxon>Patelloidea</taxon>
        <taxon>Patellidae</taxon>
        <taxon>Patella</taxon>
    </lineage>
</organism>
<evidence type="ECO:0000313" key="2">
    <source>
        <dbReference type="EMBL" id="KAK6188521.1"/>
    </source>
</evidence>
<evidence type="ECO:0000259" key="1">
    <source>
        <dbReference type="PROSITE" id="PS50878"/>
    </source>
</evidence>
<keyword evidence="3" id="KW-1185">Reference proteome</keyword>
<proteinExistence type="predicted"/>
<protein>
    <recommendedName>
        <fullName evidence="1">Reverse transcriptase domain-containing protein</fullName>
    </recommendedName>
</protein>
<accession>A0AAN8KCF9</accession>
<dbReference type="InterPro" id="IPR000477">
    <property type="entry name" value="RT_dom"/>
</dbReference>